<protein>
    <recommendedName>
        <fullName evidence="4">Copper amine oxidase-like N-terminal domain-containing protein</fullName>
    </recommendedName>
</protein>
<feature type="signal peptide" evidence="1">
    <location>
        <begin position="1"/>
        <end position="27"/>
    </location>
</feature>
<evidence type="ECO:0000256" key="1">
    <source>
        <dbReference type="SAM" id="SignalP"/>
    </source>
</evidence>
<name>A0A916K206_9BACL</name>
<comment type="caution">
    <text evidence="2">The sequence shown here is derived from an EMBL/GenBank/DDBJ whole genome shotgun (WGS) entry which is preliminary data.</text>
</comment>
<accession>A0A916K206</accession>
<keyword evidence="1" id="KW-0732">Signal</keyword>
<evidence type="ECO:0008006" key="4">
    <source>
        <dbReference type="Google" id="ProtNLM"/>
    </source>
</evidence>
<reference evidence="2" key="1">
    <citation type="submission" date="2021-06" db="EMBL/GenBank/DDBJ databases">
        <authorList>
            <person name="Criscuolo A."/>
        </authorList>
    </citation>
    <scope>NUCLEOTIDE SEQUENCE</scope>
    <source>
        <strain evidence="2">CIP111600</strain>
    </source>
</reference>
<feature type="chain" id="PRO_5037437180" description="Copper amine oxidase-like N-terminal domain-containing protein" evidence="1">
    <location>
        <begin position="28"/>
        <end position="497"/>
    </location>
</feature>
<evidence type="ECO:0000313" key="3">
    <source>
        <dbReference type="Proteomes" id="UP000693672"/>
    </source>
</evidence>
<proteinExistence type="predicted"/>
<organism evidence="2 3">
    <name type="scientific">Paenibacillus solanacearum</name>
    <dbReference type="NCBI Taxonomy" id="2048548"/>
    <lineage>
        <taxon>Bacteria</taxon>
        <taxon>Bacillati</taxon>
        <taxon>Bacillota</taxon>
        <taxon>Bacilli</taxon>
        <taxon>Bacillales</taxon>
        <taxon>Paenibacillaceae</taxon>
        <taxon>Paenibacillus</taxon>
    </lineage>
</organism>
<gene>
    <name evidence="2" type="ORF">PAESOLCIP111_03145</name>
</gene>
<dbReference type="AlphaFoldDB" id="A0A916K206"/>
<dbReference type="Proteomes" id="UP000693672">
    <property type="component" value="Unassembled WGS sequence"/>
</dbReference>
<sequence length="497" mass="56144">MKYKSLLLAVVLASGLSAVTSGKPAQAASGSVTVTLPAFPVELDGVRLDNAHLKYPLLTYNDITYIPMTWSVSQATGLRSSWSEERGLEVNLDMPLAIKPELDTGASFGSDRYTAQVAEFPVRVNRETVSNAEQTYPLLVFQDITYFPLTWDYAVNQFRWKLSWNDADGLSIATGQRRYMSGIIYDDEDYLYTYVNNVRDLMFRISKSLEGSPELLTAEQSKQIMASRQADMGSAPRQQEPKPKLTEYRDHQLWYDGKPLISVEQEESGNRLADRDENTPKDAFLYGESVMELGEDTKVFTFHIPTGPRNPVETPASRRLVVVHQGVAEELTDFRRSVAGLRKTNDGAWLWTLSPTRLSARTGSERGEVLWIGADGTHRSWNRILNAQYVRILHDEDDELIVQAYELFRPDNATPPTTGYFRLHSDGTYDKIGDLTEATIIDGAPLIADNLDAYVDRDKNIYVVRNNTISNVNLGSSRTWWDYELKELTQEYPDAGY</sequence>
<dbReference type="EMBL" id="CAJVAS010000012">
    <property type="protein sequence ID" value="CAG7629878.1"/>
    <property type="molecule type" value="Genomic_DNA"/>
</dbReference>
<keyword evidence="3" id="KW-1185">Reference proteome</keyword>
<evidence type="ECO:0000313" key="2">
    <source>
        <dbReference type="EMBL" id="CAG7629878.1"/>
    </source>
</evidence>
<dbReference type="RefSeq" id="WP_218092898.1">
    <property type="nucleotide sequence ID" value="NZ_CAJVAS010000012.1"/>
</dbReference>